<keyword evidence="4" id="KW-1185">Reference proteome</keyword>
<organism evidence="3 4">
    <name type="scientific">Rhodotorula taiwanensis</name>
    <dbReference type="NCBI Taxonomy" id="741276"/>
    <lineage>
        <taxon>Eukaryota</taxon>
        <taxon>Fungi</taxon>
        <taxon>Dikarya</taxon>
        <taxon>Basidiomycota</taxon>
        <taxon>Pucciniomycotina</taxon>
        <taxon>Microbotryomycetes</taxon>
        <taxon>Sporidiobolales</taxon>
        <taxon>Sporidiobolaceae</taxon>
        <taxon>Rhodotorula</taxon>
    </lineage>
</organism>
<dbReference type="PANTHER" id="PTHR35192">
    <property type="entry name" value="PROTEIN, PUTATIVE-RELATED"/>
    <property type="match status" value="1"/>
</dbReference>
<dbReference type="OrthoDB" id="439917at2759"/>
<dbReference type="AlphaFoldDB" id="A0A2S5B706"/>
<feature type="signal peptide" evidence="1">
    <location>
        <begin position="1"/>
        <end position="19"/>
    </location>
</feature>
<dbReference type="Pfam" id="PF21671">
    <property type="entry name" value="CPL1-like"/>
    <property type="match status" value="1"/>
</dbReference>
<evidence type="ECO:0000313" key="3">
    <source>
        <dbReference type="EMBL" id="POY72560.1"/>
    </source>
</evidence>
<reference evidence="3 4" key="1">
    <citation type="journal article" date="2018" name="Front. Microbiol.">
        <title>Prospects for Fungal Bioremediation of Acidic Radioactive Waste Sites: Characterization and Genome Sequence of Rhodotorula taiwanensis MD1149.</title>
        <authorList>
            <person name="Tkavc R."/>
            <person name="Matrosova V.Y."/>
            <person name="Grichenko O.E."/>
            <person name="Gostincar C."/>
            <person name="Volpe R.P."/>
            <person name="Klimenkova P."/>
            <person name="Gaidamakova E.K."/>
            <person name="Zhou C.E."/>
            <person name="Stewart B.J."/>
            <person name="Lyman M.G."/>
            <person name="Malfatti S.A."/>
            <person name="Rubinfeld B."/>
            <person name="Courtot M."/>
            <person name="Singh J."/>
            <person name="Dalgard C.L."/>
            <person name="Hamilton T."/>
            <person name="Frey K.G."/>
            <person name="Gunde-Cimerman N."/>
            <person name="Dugan L."/>
            <person name="Daly M.J."/>
        </authorList>
    </citation>
    <scope>NUCLEOTIDE SEQUENCE [LARGE SCALE GENOMIC DNA]</scope>
    <source>
        <strain evidence="3 4">MD1149</strain>
    </source>
</reference>
<feature type="chain" id="PRO_5015440975" description="Protein CPL1-like domain-containing protein" evidence="1">
    <location>
        <begin position="20"/>
        <end position="318"/>
    </location>
</feature>
<evidence type="ECO:0000256" key="1">
    <source>
        <dbReference type="SAM" id="SignalP"/>
    </source>
</evidence>
<dbReference type="STRING" id="741276.A0A2S5B706"/>
<name>A0A2S5B706_9BASI</name>
<dbReference type="InterPro" id="IPR048661">
    <property type="entry name" value="CPL1-like"/>
</dbReference>
<evidence type="ECO:0000313" key="4">
    <source>
        <dbReference type="Proteomes" id="UP000237144"/>
    </source>
</evidence>
<protein>
    <recommendedName>
        <fullName evidence="2">Protein CPL1-like domain-containing protein</fullName>
    </recommendedName>
</protein>
<accession>A0A2S5B706</accession>
<dbReference type="EMBL" id="PJQD01000048">
    <property type="protein sequence ID" value="POY72560.1"/>
    <property type="molecule type" value="Genomic_DNA"/>
</dbReference>
<keyword evidence="1" id="KW-0732">Signal</keyword>
<dbReference type="InterPro" id="IPR038955">
    <property type="entry name" value="PriA/CPL1_fungi"/>
</dbReference>
<comment type="caution">
    <text evidence="3">The sequence shown here is derived from an EMBL/GenBank/DDBJ whole genome shotgun (WGS) entry which is preliminary data.</text>
</comment>
<dbReference type="PANTHER" id="PTHR35192:SF2">
    <property type="entry name" value="APPLE DOMAIN-CONTAINING PROTEIN"/>
    <property type="match status" value="1"/>
</dbReference>
<sequence length="318" mass="32064">MRTTISLIAIASLSSSAFASYGRYPCNLLNGDGTLSADRNQCLDGVLRNPGAGDKGALPNPTSPECVQDTINGDFACGIAGATCTSDANCDVGTCVGGVCSGAPGTFCGADDSLCLGYVYCTDFDAAATASQTCGGLGSYCQDFGLLMNLMDPADVVALSSQTCAQSTQGEVYCGFNSAVCSLRVTTIGGDCSADPDFACGTTADGQSLFCTGNGGTTCALAASPSGRARARRNTRFFKRNACLASHTACAIDGNAGFECIDTRTNLEQCGACATEGGKDCTAIPGVDAVGCVGGSCEIWSCQDGYMYDAASDSCVSA</sequence>
<gene>
    <name evidence="3" type="ORF">BMF94_4387</name>
</gene>
<feature type="domain" description="Protein CPL1-like" evidence="2">
    <location>
        <begin position="258"/>
        <end position="316"/>
    </location>
</feature>
<dbReference type="Proteomes" id="UP000237144">
    <property type="component" value="Unassembled WGS sequence"/>
</dbReference>
<proteinExistence type="predicted"/>
<evidence type="ECO:0000259" key="2">
    <source>
        <dbReference type="Pfam" id="PF21671"/>
    </source>
</evidence>